<dbReference type="InterPro" id="IPR001680">
    <property type="entry name" value="WD40_rpt"/>
</dbReference>
<dbReference type="InterPro" id="IPR036322">
    <property type="entry name" value="WD40_repeat_dom_sf"/>
</dbReference>
<keyword evidence="6" id="KW-1185">Reference proteome</keyword>
<dbReference type="Proteomes" id="UP001059041">
    <property type="component" value="Linkage Group LG21"/>
</dbReference>
<dbReference type="Pfam" id="PF00400">
    <property type="entry name" value="WD40"/>
    <property type="match status" value="2"/>
</dbReference>
<evidence type="ECO:0000313" key="5">
    <source>
        <dbReference type="EMBL" id="KAI7793970.1"/>
    </source>
</evidence>
<keyword evidence="1 3" id="KW-0853">WD repeat</keyword>
<dbReference type="GO" id="GO:0051015">
    <property type="term" value="F:actin filament binding"/>
    <property type="evidence" value="ECO:0007669"/>
    <property type="project" value="TreeGrafter"/>
</dbReference>
<gene>
    <name evidence="5" type="ORF">IRJ41_013132</name>
</gene>
<evidence type="ECO:0000313" key="6">
    <source>
        <dbReference type="Proteomes" id="UP001059041"/>
    </source>
</evidence>
<name>A0A9W7TB42_TRIRA</name>
<evidence type="ECO:0000256" key="4">
    <source>
        <dbReference type="RuleBase" id="RU280818"/>
    </source>
</evidence>
<keyword evidence="2 4" id="KW-0677">Repeat</keyword>
<proteinExistence type="inferred from homology"/>
<dbReference type="EMBL" id="JAFHDT010000021">
    <property type="protein sequence ID" value="KAI7793970.1"/>
    <property type="molecule type" value="Genomic_DNA"/>
</dbReference>
<dbReference type="PROSITE" id="PS00678">
    <property type="entry name" value="WD_REPEATS_1"/>
    <property type="match status" value="1"/>
</dbReference>
<dbReference type="InterPro" id="IPR015505">
    <property type="entry name" value="Coronin"/>
</dbReference>
<accession>A0A9W7TB42</accession>
<comment type="caution">
    <text evidence="5">The sequence shown here is derived from an EMBL/GenBank/DDBJ whole genome shotgun (WGS) entry which is preliminary data.</text>
</comment>
<dbReference type="PANTHER" id="PTHR10856">
    <property type="entry name" value="CORONIN"/>
    <property type="match status" value="1"/>
</dbReference>
<protein>
    <recommendedName>
        <fullName evidence="4">Coronin</fullName>
    </recommendedName>
</protein>
<dbReference type="SMART" id="SM00320">
    <property type="entry name" value="WD40"/>
    <property type="match status" value="3"/>
</dbReference>
<dbReference type="PROSITE" id="PS50082">
    <property type="entry name" value="WD_REPEATS_2"/>
    <property type="match status" value="2"/>
</dbReference>
<organism evidence="5 6">
    <name type="scientific">Triplophysa rosa</name>
    <name type="common">Cave loach</name>
    <dbReference type="NCBI Taxonomy" id="992332"/>
    <lineage>
        <taxon>Eukaryota</taxon>
        <taxon>Metazoa</taxon>
        <taxon>Chordata</taxon>
        <taxon>Craniata</taxon>
        <taxon>Vertebrata</taxon>
        <taxon>Euteleostomi</taxon>
        <taxon>Actinopterygii</taxon>
        <taxon>Neopterygii</taxon>
        <taxon>Teleostei</taxon>
        <taxon>Ostariophysi</taxon>
        <taxon>Cypriniformes</taxon>
        <taxon>Nemacheilidae</taxon>
        <taxon>Triplophysa</taxon>
    </lineage>
</organism>
<evidence type="ECO:0000256" key="1">
    <source>
        <dbReference type="ARBA" id="ARBA00022574"/>
    </source>
</evidence>
<evidence type="ECO:0000256" key="3">
    <source>
        <dbReference type="PROSITE-ProRule" id="PRU00221"/>
    </source>
</evidence>
<dbReference type="AlphaFoldDB" id="A0A9W7TB42"/>
<sequence>MTYAFQTGRVSPLRARVCGHSARVLDVKWDPFNDRRIASCSEDCTVKVWEIPQNGLKDHMTQPCKDLLAHGCRVALIEWHPTARDLLLSSAYDCKVFVWCLDTDVSVIQTPVCVINTHQQLVLSLTFNRDGSLIATTCKDKKIRIIEPRTGRVLQESSSTSHRACKILFLWNVNMLLTTGKSCWNHRQFALWNLDLKEHNLQRNVHRRKTSHFHFWPEISRQSTERQMGVMPKRGLDVSACEVFRFYRLVAVRDLLEPLSFCVPRKQSGVFHEDIYSLTAANQPALTAHQWLMGQNQDPVLMSLRPGGKDLRPCHITSHDELLRCQDTRHLHDIIIDTREWTEDDTHSHDWISAHTLTDARWTKCSGCETEPHESSVHMTAQRTPEHLHARLRTRDNMLSHA</sequence>
<dbReference type="Pfam" id="PF16300">
    <property type="entry name" value="WD40_4"/>
    <property type="match status" value="1"/>
</dbReference>
<dbReference type="SUPFAM" id="SSF50978">
    <property type="entry name" value="WD40 repeat-like"/>
    <property type="match status" value="1"/>
</dbReference>
<reference evidence="5" key="1">
    <citation type="submission" date="2021-02" db="EMBL/GenBank/DDBJ databases">
        <title>Comparative genomics reveals that relaxation of natural selection precedes convergent phenotypic evolution of cavefish.</title>
        <authorList>
            <person name="Peng Z."/>
        </authorList>
    </citation>
    <scope>NUCLEOTIDE SEQUENCE</scope>
    <source>
        <tissue evidence="5">Muscle</tissue>
    </source>
</reference>
<dbReference type="InterPro" id="IPR015943">
    <property type="entry name" value="WD40/YVTN_repeat-like_dom_sf"/>
</dbReference>
<dbReference type="InterPro" id="IPR019775">
    <property type="entry name" value="WD40_repeat_CS"/>
</dbReference>
<comment type="similarity">
    <text evidence="4">Belongs to the WD repeat coronin family.</text>
</comment>
<dbReference type="PANTHER" id="PTHR10856:SF2">
    <property type="entry name" value="CORONIN-2A"/>
    <property type="match status" value="1"/>
</dbReference>
<feature type="repeat" description="WD" evidence="3">
    <location>
        <begin position="115"/>
        <end position="156"/>
    </location>
</feature>
<evidence type="ECO:0000256" key="2">
    <source>
        <dbReference type="ARBA" id="ARBA00022737"/>
    </source>
</evidence>
<dbReference type="PROSITE" id="PS50294">
    <property type="entry name" value="WD_REPEATS_REGION"/>
    <property type="match status" value="1"/>
</dbReference>
<feature type="repeat" description="WD" evidence="3">
    <location>
        <begin position="17"/>
        <end position="51"/>
    </location>
</feature>
<dbReference type="Gene3D" id="2.130.10.10">
    <property type="entry name" value="YVTN repeat-like/Quinoprotein amine dehydrogenase"/>
    <property type="match status" value="1"/>
</dbReference>
<dbReference type="SMART" id="SM01167">
    <property type="entry name" value="DUF1900"/>
    <property type="match status" value="1"/>
</dbReference>